<dbReference type="CDD" id="cd13603">
    <property type="entry name" value="PBP2_TRAP_Siap_TeaA_like"/>
    <property type="match status" value="1"/>
</dbReference>
<evidence type="ECO:0000256" key="4">
    <source>
        <dbReference type="ARBA" id="ARBA00022729"/>
    </source>
</evidence>
<proteinExistence type="inferred from homology"/>
<organism evidence="5 6">
    <name type="scientific">Dankookia rubra</name>
    <dbReference type="NCBI Taxonomy" id="1442381"/>
    <lineage>
        <taxon>Bacteria</taxon>
        <taxon>Pseudomonadati</taxon>
        <taxon>Pseudomonadota</taxon>
        <taxon>Alphaproteobacteria</taxon>
        <taxon>Acetobacterales</taxon>
        <taxon>Roseomonadaceae</taxon>
        <taxon>Dankookia</taxon>
    </lineage>
</organism>
<evidence type="ECO:0000256" key="2">
    <source>
        <dbReference type="ARBA" id="ARBA00009023"/>
    </source>
</evidence>
<name>A0A4R5QGV9_9PROT</name>
<dbReference type="NCBIfam" id="TIGR00787">
    <property type="entry name" value="dctP"/>
    <property type="match status" value="1"/>
</dbReference>
<dbReference type="InterPro" id="IPR018389">
    <property type="entry name" value="DctP_fam"/>
</dbReference>
<comment type="similarity">
    <text evidence="2">Belongs to the bacterial solute-binding protein 7 family.</text>
</comment>
<dbReference type="AlphaFoldDB" id="A0A4R5QGV9"/>
<evidence type="ECO:0000256" key="3">
    <source>
        <dbReference type="ARBA" id="ARBA00022448"/>
    </source>
</evidence>
<dbReference type="NCBIfam" id="NF037995">
    <property type="entry name" value="TRAP_S1"/>
    <property type="match status" value="1"/>
</dbReference>
<dbReference type="PANTHER" id="PTHR33376">
    <property type="match status" value="1"/>
</dbReference>
<dbReference type="Gene3D" id="3.40.190.170">
    <property type="entry name" value="Bacterial extracellular solute-binding protein, family 7"/>
    <property type="match status" value="1"/>
</dbReference>
<protein>
    <submittedName>
        <fullName evidence="5">TRAP transporter substrate-binding protein</fullName>
    </submittedName>
</protein>
<dbReference type="OrthoDB" id="8204956at2"/>
<keyword evidence="6" id="KW-1185">Reference proteome</keyword>
<dbReference type="InterPro" id="IPR004682">
    <property type="entry name" value="TRAP_DctP"/>
</dbReference>
<dbReference type="InterPro" id="IPR038404">
    <property type="entry name" value="TRAP_DctP_sf"/>
</dbReference>
<sequence>MTNSVTITRRAGLLGLAGAGLLAAPGVLRAQNQVRLSLGHATAPGNPRSVAADHFAGLLRERSNGRIEVRVAGSAQLGDDLAMLTGLRTGTLDMSVNSQGPISSVVPELAAYGLPFLFGTSTAAFRTLDGPVSQEVVRKLEGIGLVSLGWWDNGIRHITNRRKSIETPDDLRGMKIRTPADPATIDTFQALGAATQQINFSELYVALQQGVVDGQENPLANIHTAKLHEVNRFISLTGHKWECSPFLASRIAWGRLNDADRRLIREAAQEATALNRRLMQEADAKLLAEYRANPAVTVNQADQSPFRAATAPVLDRWEQRPIGEFVKRLRAAATAAA</sequence>
<comment type="caution">
    <text evidence="5">The sequence shown here is derived from an EMBL/GenBank/DDBJ whole genome shotgun (WGS) entry which is preliminary data.</text>
</comment>
<dbReference type="Pfam" id="PF03480">
    <property type="entry name" value="DctP"/>
    <property type="match status" value="1"/>
</dbReference>
<evidence type="ECO:0000313" key="5">
    <source>
        <dbReference type="EMBL" id="TDH61989.1"/>
    </source>
</evidence>
<comment type="subcellular location">
    <subcellularLocation>
        <location evidence="1">Cell envelope</location>
    </subcellularLocation>
</comment>
<dbReference type="Proteomes" id="UP000295096">
    <property type="component" value="Unassembled WGS sequence"/>
</dbReference>
<keyword evidence="3" id="KW-0813">Transport</keyword>
<evidence type="ECO:0000256" key="1">
    <source>
        <dbReference type="ARBA" id="ARBA00004196"/>
    </source>
</evidence>
<dbReference type="PIRSF" id="PIRSF006470">
    <property type="entry name" value="DctB"/>
    <property type="match status" value="1"/>
</dbReference>
<dbReference type="GO" id="GO:0030288">
    <property type="term" value="C:outer membrane-bounded periplasmic space"/>
    <property type="evidence" value="ECO:0007669"/>
    <property type="project" value="InterPro"/>
</dbReference>
<gene>
    <name evidence="5" type="ORF">E2C06_13535</name>
</gene>
<accession>A0A4R5QGV9</accession>
<dbReference type="PANTHER" id="PTHR33376:SF4">
    <property type="entry name" value="SIALIC ACID-BINDING PERIPLASMIC PROTEIN SIAP"/>
    <property type="match status" value="1"/>
</dbReference>
<reference evidence="5 6" key="1">
    <citation type="journal article" date="2016" name="J. Microbiol.">
        <title>Dankookia rubra gen. nov., sp. nov., an alphaproteobacterium isolated from sediment of a shallow stream.</title>
        <authorList>
            <person name="Kim W.H."/>
            <person name="Kim D.H."/>
            <person name="Kang K."/>
            <person name="Ahn T.Y."/>
        </authorList>
    </citation>
    <scope>NUCLEOTIDE SEQUENCE [LARGE SCALE GENOMIC DNA]</scope>
    <source>
        <strain evidence="5 6">JCM30602</strain>
    </source>
</reference>
<dbReference type="GO" id="GO:0055085">
    <property type="term" value="P:transmembrane transport"/>
    <property type="evidence" value="ECO:0007669"/>
    <property type="project" value="InterPro"/>
</dbReference>
<dbReference type="RefSeq" id="WP_133289141.1">
    <property type="nucleotide sequence ID" value="NZ_SMSJ01000015.1"/>
</dbReference>
<evidence type="ECO:0000313" key="6">
    <source>
        <dbReference type="Proteomes" id="UP000295096"/>
    </source>
</evidence>
<dbReference type="EMBL" id="SMSJ01000015">
    <property type="protein sequence ID" value="TDH61989.1"/>
    <property type="molecule type" value="Genomic_DNA"/>
</dbReference>
<keyword evidence="4" id="KW-0732">Signal</keyword>